<name>A0A6S7FXE6_PARCT</name>
<reference evidence="2" key="1">
    <citation type="submission" date="2020-04" db="EMBL/GenBank/DDBJ databases">
        <authorList>
            <person name="Alioto T."/>
            <person name="Alioto T."/>
            <person name="Gomez Garrido J."/>
        </authorList>
    </citation>
    <scope>NUCLEOTIDE SEQUENCE</scope>
    <source>
        <strain evidence="2">A484AB</strain>
    </source>
</reference>
<feature type="region of interest" description="Disordered" evidence="1">
    <location>
        <begin position="132"/>
        <end position="152"/>
    </location>
</feature>
<gene>
    <name evidence="2" type="ORF">PACLA_8A081187</name>
</gene>
<dbReference type="Proteomes" id="UP001152795">
    <property type="component" value="Unassembled WGS sequence"/>
</dbReference>
<dbReference type="OrthoDB" id="5967133at2759"/>
<sequence length="162" mass="18921">MRKFLEWYNGLKENNYVFDFQQEILTYCRSDVDILRHCCLEFQLPERKHHGNHSPLTVIVPKTSNPFWLSYKAEKEDVYIQHARNAGEKRVGNYLLDGYDEETNTAYKINGCFWHGCLKCYARDMVNPVNGKMIQDPSSSSHSGEDQLPEGSWFQCDRSLGM</sequence>
<organism evidence="2 3">
    <name type="scientific">Paramuricea clavata</name>
    <name type="common">Red gorgonian</name>
    <name type="synonym">Violescent sea-whip</name>
    <dbReference type="NCBI Taxonomy" id="317549"/>
    <lineage>
        <taxon>Eukaryota</taxon>
        <taxon>Metazoa</taxon>
        <taxon>Cnidaria</taxon>
        <taxon>Anthozoa</taxon>
        <taxon>Octocorallia</taxon>
        <taxon>Malacalcyonacea</taxon>
        <taxon>Plexauridae</taxon>
        <taxon>Paramuricea</taxon>
    </lineage>
</organism>
<evidence type="ECO:0000313" key="3">
    <source>
        <dbReference type="Proteomes" id="UP001152795"/>
    </source>
</evidence>
<dbReference type="EMBL" id="CACRXK020000346">
    <property type="protein sequence ID" value="CAB3981029.1"/>
    <property type="molecule type" value="Genomic_DNA"/>
</dbReference>
<evidence type="ECO:0000313" key="2">
    <source>
        <dbReference type="EMBL" id="CAB3981029.1"/>
    </source>
</evidence>
<comment type="caution">
    <text evidence="2">The sequence shown here is derived from an EMBL/GenBank/DDBJ whole genome shotgun (WGS) entry which is preliminary data.</text>
</comment>
<keyword evidence="3" id="KW-1185">Reference proteome</keyword>
<proteinExistence type="predicted"/>
<protein>
    <submittedName>
        <fullName evidence="2">DNA polymerase</fullName>
    </submittedName>
</protein>
<dbReference type="AlphaFoldDB" id="A0A6S7FXE6"/>
<evidence type="ECO:0000256" key="1">
    <source>
        <dbReference type="SAM" id="MobiDB-lite"/>
    </source>
</evidence>
<accession>A0A6S7FXE6</accession>